<dbReference type="Pfam" id="PF03208">
    <property type="entry name" value="PRA1"/>
    <property type="match status" value="1"/>
</dbReference>
<accession>A0A7S1XDC2</accession>
<dbReference type="EMBL" id="HBGH01009691">
    <property type="protein sequence ID" value="CAD9233319.1"/>
    <property type="molecule type" value="Transcribed_RNA"/>
</dbReference>
<feature type="compositionally biased region" description="Low complexity" evidence="6">
    <location>
        <begin position="13"/>
        <end position="24"/>
    </location>
</feature>
<evidence type="ECO:0000256" key="5">
    <source>
        <dbReference type="RuleBase" id="RU363107"/>
    </source>
</evidence>
<gene>
    <name evidence="7" type="ORF">CCAE0312_LOCUS5405</name>
</gene>
<evidence type="ECO:0000256" key="1">
    <source>
        <dbReference type="ARBA" id="ARBA00004141"/>
    </source>
</evidence>
<feature type="region of interest" description="Disordered" evidence="6">
    <location>
        <begin position="1"/>
        <end position="24"/>
    </location>
</feature>
<evidence type="ECO:0000256" key="2">
    <source>
        <dbReference type="ARBA" id="ARBA00022692"/>
    </source>
</evidence>
<feature type="transmembrane region" description="Helical" evidence="5">
    <location>
        <begin position="161"/>
        <end position="191"/>
    </location>
</feature>
<evidence type="ECO:0000256" key="3">
    <source>
        <dbReference type="ARBA" id="ARBA00022989"/>
    </source>
</evidence>
<dbReference type="AlphaFoldDB" id="A0A7S1XDC2"/>
<comment type="subcellular location">
    <subcellularLocation>
        <location evidence="1 5">Membrane</location>
        <topology evidence="1 5">Multi-pass membrane protein</topology>
    </subcellularLocation>
</comment>
<keyword evidence="3 5" id="KW-1133">Transmembrane helix</keyword>
<evidence type="ECO:0000256" key="4">
    <source>
        <dbReference type="ARBA" id="ARBA00023136"/>
    </source>
</evidence>
<feature type="transmembrane region" description="Helical" evidence="5">
    <location>
        <begin position="127"/>
        <end position="149"/>
    </location>
</feature>
<dbReference type="GO" id="GO:0005794">
    <property type="term" value="C:Golgi apparatus"/>
    <property type="evidence" value="ECO:0007669"/>
    <property type="project" value="TreeGrafter"/>
</dbReference>
<feature type="transmembrane region" description="Helical" evidence="5">
    <location>
        <begin position="102"/>
        <end position="121"/>
    </location>
</feature>
<dbReference type="GO" id="GO:0016020">
    <property type="term" value="C:membrane"/>
    <property type="evidence" value="ECO:0007669"/>
    <property type="project" value="UniProtKB-SubCell"/>
</dbReference>
<dbReference type="PANTHER" id="PTHR19317">
    <property type="entry name" value="PRENYLATED RAB ACCEPTOR 1-RELATED"/>
    <property type="match status" value="1"/>
</dbReference>
<dbReference type="InterPro" id="IPR004895">
    <property type="entry name" value="Prenylated_rab_accept_PRA1"/>
</dbReference>
<comment type="similarity">
    <text evidence="5">Belongs to the PRA1 family.</text>
</comment>
<organism evidence="7">
    <name type="scientific">Compsopogon caeruleus</name>
    <dbReference type="NCBI Taxonomy" id="31354"/>
    <lineage>
        <taxon>Eukaryota</taxon>
        <taxon>Rhodophyta</taxon>
        <taxon>Compsopogonophyceae</taxon>
        <taxon>Compsopogonales</taxon>
        <taxon>Compsopogonaceae</taxon>
        <taxon>Compsopogon</taxon>
    </lineage>
</organism>
<reference evidence="7" key="1">
    <citation type="submission" date="2021-01" db="EMBL/GenBank/DDBJ databases">
        <authorList>
            <person name="Corre E."/>
            <person name="Pelletier E."/>
            <person name="Niang G."/>
            <person name="Scheremetjew M."/>
            <person name="Finn R."/>
            <person name="Kale V."/>
            <person name="Holt S."/>
            <person name="Cochrane G."/>
            <person name="Meng A."/>
            <person name="Brown T."/>
            <person name="Cohen L."/>
        </authorList>
    </citation>
    <scope>NUCLEOTIDE SEQUENCE</scope>
    <source>
        <strain evidence="7">SAG 36.94</strain>
    </source>
</reference>
<keyword evidence="2 5" id="KW-0812">Transmembrane</keyword>
<proteinExistence type="inferred from homology"/>
<keyword evidence="4 5" id="KW-0472">Membrane</keyword>
<name>A0A7S1XDC2_9RHOD</name>
<evidence type="ECO:0000313" key="7">
    <source>
        <dbReference type="EMBL" id="CAD9233319.1"/>
    </source>
</evidence>
<sequence length="215" mass="23449">MAEFADSSFEKPTSGTGTSTTTSTVTVQSTALENVALGDQSSASPMAAGFLARNLPTGESIRTNLWSVWENSRPWTEFLKVSDMNMPAGADLKDRVLENAKYYAYNYLTILVVLTAFNVLLKPLSFLGVAAIAGLYLYFFVVKSDPILLGSMEIDDRRKTFLLGTVSLLLLWITGAGSTFLSILFSLLILFGAHMALRKSNTEVDFETAYTPANV</sequence>
<evidence type="ECO:0000256" key="6">
    <source>
        <dbReference type="SAM" id="MobiDB-lite"/>
    </source>
</evidence>
<dbReference type="PANTHER" id="PTHR19317:SF0">
    <property type="entry name" value="PRENYLATED RAB ACCEPTOR PROTEIN 1"/>
    <property type="match status" value="1"/>
</dbReference>
<protein>
    <recommendedName>
        <fullName evidence="5">PRA1 family protein</fullName>
    </recommendedName>
</protein>